<evidence type="ECO:0000313" key="1">
    <source>
        <dbReference type="EMBL" id="EEF80078.1"/>
    </source>
</evidence>
<dbReference type="EMBL" id="GG657896">
    <property type="protein sequence ID" value="EEF80078.1"/>
    <property type="molecule type" value="Genomic_DNA"/>
</dbReference>
<dbReference type="AlphaFoldDB" id="C0N539"/>
<evidence type="ECO:0000313" key="2">
    <source>
        <dbReference type="Proteomes" id="UP000004679"/>
    </source>
</evidence>
<gene>
    <name evidence="1" type="ORF">MDMS009_1235</name>
</gene>
<sequence length="150" mass="15620">MDGVTPVYVVNMRGGMDPTGMDPKKKPKVKKPNRRQMLRAAPNMKTIAAMGAGAMGTAGLAVGAAGLAGYGAGKVIYDNALEGTEFADALGRSIAKALALFGNDNAQAALSAEKRSQLQIEVTDKRVQVKNIQSDDMDINVDTGPTVGNL</sequence>
<name>C0N539_9GAMM</name>
<organism evidence="1 2">
    <name type="scientific">Methylophaga thiooxydans DMS010</name>
    <dbReference type="NCBI Taxonomy" id="637616"/>
    <lineage>
        <taxon>Bacteria</taxon>
        <taxon>Pseudomonadati</taxon>
        <taxon>Pseudomonadota</taxon>
        <taxon>Gammaproteobacteria</taxon>
        <taxon>Thiotrichales</taxon>
        <taxon>Piscirickettsiaceae</taxon>
        <taxon>Methylophaga</taxon>
    </lineage>
</organism>
<reference evidence="1 2" key="1">
    <citation type="journal article" date="2011" name="J. Bacteriol.">
        <title>Draft genome sequence of the chemolithoheterotrophic, halophilic methylotroph Methylophaga thiooxydans DMS010.</title>
        <authorList>
            <person name="Boden R."/>
            <person name="Ferriera S."/>
            <person name="Johnson J."/>
            <person name="Kelly D.P."/>
            <person name="Murrell J.C."/>
            <person name="Schafer H."/>
        </authorList>
    </citation>
    <scope>NUCLEOTIDE SEQUENCE [LARGE SCALE GENOMIC DNA]</scope>
    <source>
        <strain evidence="1 2">DMS010</strain>
    </source>
</reference>
<proteinExistence type="predicted"/>
<keyword evidence="2" id="KW-1185">Reference proteome</keyword>
<accession>C0N539</accession>
<protein>
    <submittedName>
        <fullName evidence="1">Uncharacterized protein</fullName>
    </submittedName>
</protein>
<dbReference type="Proteomes" id="UP000004679">
    <property type="component" value="Unassembled WGS sequence"/>
</dbReference>
<dbReference type="HOGENOM" id="CLU_1738379_0_0_6"/>